<feature type="transmembrane region" description="Helical" evidence="10">
    <location>
        <begin position="215"/>
        <end position="237"/>
    </location>
</feature>
<evidence type="ECO:0000256" key="9">
    <source>
        <dbReference type="SAM" id="MobiDB-lite"/>
    </source>
</evidence>
<dbReference type="GO" id="GO:0016192">
    <property type="term" value="P:vesicle-mediated transport"/>
    <property type="evidence" value="ECO:0007669"/>
    <property type="project" value="InterPro"/>
</dbReference>
<evidence type="ECO:0000256" key="6">
    <source>
        <dbReference type="ARBA" id="ARBA00023136"/>
    </source>
</evidence>
<keyword evidence="2" id="KW-0813">Transport</keyword>
<dbReference type="FunFam" id="1.20.5.110:FF:000004">
    <property type="entry name" value="Vesicle-associated membrane protein 7"/>
    <property type="match status" value="1"/>
</dbReference>
<dbReference type="Proteomes" id="UP000297703">
    <property type="component" value="Unassembled WGS sequence"/>
</dbReference>
<proteinExistence type="inferred from homology"/>
<dbReference type="PROSITE" id="PS50892">
    <property type="entry name" value="V_SNARE"/>
    <property type="match status" value="1"/>
</dbReference>
<feature type="domain" description="V-SNARE coiled-coil homology" evidence="11">
    <location>
        <begin position="150"/>
        <end position="210"/>
    </location>
</feature>
<dbReference type="PANTHER" id="PTHR45701">
    <property type="entry name" value="SYNAPTOBREVIN FAMILY MEMBER"/>
    <property type="match status" value="1"/>
</dbReference>
<dbReference type="Pfam" id="PF00957">
    <property type="entry name" value="Synaptobrevin"/>
    <property type="match status" value="1"/>
</dbReference>
<evidence type="ECO:0000256" key="4">
    <source>
        <dbReference type="ARBA" id="ARBA00022927"/>
    </source>
</evidence>
<keyword evidence="6 10" id="KW-0472">Membrane</keyword>
<sequence>MVTAGQCLGAGSDCCGAGKGAAGIFSREGIGGGGSAASQRGRRSRAIPEPRDTPPPCKGTGSWLCPVPSAKPPMDPQALSCMAPPLFPPLRPRVLGPIQPPPPDPCRAAWKEEVGGLTVPARGDSSAQALFCSRSRAQEGTGDSGMATDRVKNLQSEVEGVKNIMSQNVDRILARGENLDHLRNKTEDLEATSEHFKTTSQKVARKYWWKNVKMIAIICVIVAIIVILIILFATNVIPT</sequence>
<dbReference type="GO" id="GO:0016020">
    <property type="term" value="C:membrane"/>
    <property type="evidence" value="ECO:0007669"/>
    <property type="project" value="InterPro"/>
</dbReference>
<dbReference type="GO" id="GO:0012505">
    <property type="term" value="C:endomembrane system"/>
    <property type="evidence" value="ECO:0007669"/>
    <property type="project" value="UniProtKB-SubCell"/>
</dbReference>
<dbReference type="Gene3D" id="1.20.5.110">
    <property type="match status" value="1"/>
</dbReference>
<evidence type="ECO:0000256" key="2">
    <source>
        <dbReference type="ARBA" id="ARBA00022448"/>
    </source>
</evidence>
<reference evidence="12 13" key="2">
    <citation type="submission" date="2019-04" db="EMBL/GenBank/DDBJ databases">
        <title>The genome sequence of big-headed turtle.</title>
        <authorList>
            <person name="Gong S."/>
        </authorList>
    </citation>
    <scope>NUCLEOTIDE SEQUENCE [LARGE SCALE GENOMIC DNA]</scope>
    <source>
        <strain evidence="12">DO16091913</strain>
        <tissue evidence="12">Muscle</tissue>
    </source>
</reference>
<evidence type="ECO:0000256" key="8">
    <source>
        <dbReference type="PROSITE-ProRule" id="PRU00290"/>
    </source>
</evidence>
<dbReference type="InterPro" id="IPR001388">
    <property type="entry name" value="Synaptobrevin-like"/>
</dbReference>
<organism evidence="12 13">
    <name type="scientific">Platysternon megacephalum</name>
    <name type="common">big-headed turtle</name>
    <dbReference type="NCBI Taxonomy" id="55544"/>
    <lineage>
        <taxon>Eukaryota</taxon>
        <taxon>Metazoa</taxon>
        <taxon>Chordata</taxon>
        <taxon>Craniata</taxon>
        <taxon>Vertebrata</taxon>
        <taxon>Euteleostomi</taxon>
        <taxon>Archelosauria</taxon>
        <taxon>Testudinata</taxon>
        <taxon>Testudines</taxon>
        <taxon>Cryptodira</taxon>
        <taxon>Durocryptodira</taxon>
        <taxon>Testudinoidea</taxon>
        <taxon>Platysternidae</taxon>
        <taxon>Platysternon</taxon>
    </lineage>
</organism>
<protein>
    <submittedName>
        <fullName evidence="12">Coiled-coil domain-containing protein 108</fullName>
    </submittedName>
</protein>
<name>A0A4D9DGR8_9SAUR</name>
<keyword evidence="3 10" id="KW-0812">Transmembrane</keyword>
<evidence type="ECO:0000313" key="12">
    <source>
        <dbReference type="EMBL" id="TFJ96695.1"/>
    </source>
</evidence>
<evidence type="ECO:0000256" key="3">
    <source>
        <dbReference type="ARBA" id="ARBA00022692"/>
    </source>
</evidence>
<reference evidence="12 13" key="1">
    <citation type="submission" date="2019-04" db="EMBL/GenBank/DDBJ databases">
        <title>Draft genome of the big-headed turtle Platysternon megacephalum.</title>
        <authorList>
            <person name="Gong S."/>
        </authorList>
    </citation>
    <scope>NUCLEOTIDE SEQUENCE [LARGE SCALE GENOMIC DNA]</scope>
    <source>
        <strain evidence="12">DO16091913</strain>
        <tissue evidence="12">Muscle</tissue>
    </source>
</reference>
<evidence type="ECO:0000256" key="10">
    <source>
        <dbReference type="SAM" id="Phobius"/>
    </source>
</evidence>
<evidence type="ECO:0000256" key="5">
    <source>
        <dbReference type="ARBA" id="ARBA00022989"/>
    </source>
</evidence>
<dbReference type="AlphaFoldDB" id="A0A4D9DGR8"/>
<comment type="similarity">
    <text evidence="1">Belongs to the synaptobrevin family.</text>
</comment>
<comment type="subcellular location">
    <subcellularLocation>
        <location evidence="7">Endomembrane system</location>
        <topology evidence="7">Single-pass type IV membrane protein</topology>
    </subcellularLocation>
</comment>
<dbReference type="EMBL" id="QXTE01000601">
    <property type="protein sequence ID" value="TFJ96695.1"/>
    <property type="molecule type" value="Genomic_DNA"/>
</dbReference>
<dbReference type="CDD" id="cd15868">
    <property type="entry name" value="R-SNARE_VAMP8"/>
    <property type="match status" value="1"/>
</dbReference>
<dbReference type="STRING" id="55544.A0A4D9DGR8"/>
<comment type="caution">
    <text evidence="12">The sequence shown here is derived from an EMBL/GenBank/DDBJ whole genome shotgun (WGS) entry which is preliminary data.</text>
</comment>
<keyword evidence="8" id="KW-0175">Coiled coil</keyword>
<dbReference type="InterPro" id="IPR042855">
    <property type="entry name" value="V_SNARE_CC"/>
</dbReference>
<dbReference type="GO" id="GO:0015031">
    <property type="term" value="P:protein transport"/>
    <property type="evidence" value="ECO:0007669"/>
    <property type="project" value="UniProtKB-KW"/>
</dbReference>
<gene>
    <name evidence="12" type="ORF">DR999_PMT21495</name>
</gene>
<accession>A0A4D9DGR8</accession>
<evidence type="ECO:0000313" key="13">
    <source>
        <dbReference type="Proteomes" id="UP000297703"/>
    </source>
</evidence>
<dbReference type="PROSITE" id="PS00417">
    <property type="entry name" value="SYNAPTOBREVIN"/>
    <property type="match status" value="1"/>
</dbReference>
<keyword evidence="5 10" id="KW-1133">Transmembrane helix</keyword>
<dbReference type="GO" id="GO:0005737">
    <property type="term" value="C:cytoplasm"/>
    <property type="evidence" value="ECO:0007669"/>
    <property type="project" value="UniProtKB-ARBA"/>
</dbReference>
<dbReference type="PRINTS" id="PR00219">
    <property type="entry name" value="SYNAPTOBREVN"/>
</dbReference>
<evidence type="ECO:0000256" key="1">
    <source>
        <dbReference type="ARBA" id="ARBA00008025"/>
    </source>
</evidence>
<evidence type="ECO:0000259" key="11">
    <source>
        <dbReference type="PROSITE" id="PS50892"/>
    </source>
</evidence>
<dbReference type="OrthoDB" id="190375at2759"/>
<dbReference type="SUPFAM" id="SSF58038">
    <property type="entry name" value="SNARE fusion complex"/>
    <property type="match status" value="1"/>
</dbReference>
<feature type="region of interest" description="Disordered" evidence="9">
    <location>
        <begin position="26"/>
        <end position="60"/>
    </location>
</feature>
<evidence type="ECO:0000256" key="7">
    <source>
        <dbReference type="ARBA" id="ARBA00046280"/>
    </source>
</evidence>
<keyword evidence="4" id="KW-0653">Protein transport</keyword>
<keyword evidence="13" id="KW-1185">Reference proteome</keyword>
<dbReference type="InterPro" id="IPR016444">
    <property type="entry name" value="Synaptobrevin/VAMP"/>
</dbReference>